<dbReference type="Pfam" id="PF13302">
    <property type="entry name" value="Acetyltransf_3"/>
    <property type="match status" value="1"/>
</dbReference>
<name>A0A6I3IC05_9MICO</name>
<dbReference type="PROSITE" id="PS51186">
    <property type="entry name" value="GNAT"/>
    <property type="match status" value="1"/>
</dbReference>
<dbReference type="Proteomes" id="UP000431092">
    <property type="component" value="Unassembled WGS sequence"/>
</dbReference>
<dbReference type="PANTHER" id="PTHR43792:SF1">
    <property type="entry name" value="N-ACETYLTRANSFERASE DOMAIN-CONTAINING PROTEIN"/>
    <property type="match status" value="1"/>
</dbReference>
<organism evidence="3 4">
    <name type="scientific">Arsenicicoccus cauae</name>
    <dbReference type="NCBI Taxonomy" id="2663847"/>
    <lineage>
        <taxon>Bacteria</taxon>
        <taxon>Bacillati</taxon>
        <taxon>Actinomycetota</taxon>
        <taxon>Actinomycetes</taxon>
        <taxon>Micrococcales</taxon>
        <taxon>Intrasporangiaceae</taxon>
        <taxon>Arsenicicoccus</taxon>
    </lineage>
</organism>
<evidence type="ECO:0000313" key="3">
    <source>
        <dbReference type="EMBL" id="MTB71207.1"/>
    </source>
</evidence>
<keyword evidence="4" id="KW-1185">Reference proteome</keyword>
<feature type="region of interest" description="Disordered" evidence="1">
    <location>
        <begin position="206"/>
        <end position="225"/>
    </location>
</feature>
<accession>A0A6I3IC05</accession>
<dbReference type="InterPro" id="IPR000182">
    <property type="entry name" value="GNAT_dom"/>
</dbReference>
<proteinExistence type="predicted"/>
<comment type="caution">
    <text evidence="3">The sequence shown here is derived from an EMBL/GenBank/DDBJ whole genome shotgun (WGS) entry which is preliminary data.</text>
</comment>
<dbReference type="SUPFAM" id="SSF55729">
    <property type="entry name" value="Acyl-CoA N-acyltransferases (Nat)"/>
    <property type="match status" value="1"/>
</dbReference>
<feature type="domain" description="N-acetyltransferase" evidence="2">
    <location>
        <begin position="36"/>
        <end position="205"/>
    </location>
</feature>
<dbReference type="InterPro" id="IPR051531">
    <property type="entry name" value="N-acetyltransferase"/>
</dbReference>
<gene>
    <name evidence="3" type="ORF">GGG17_04305</name>
</gene>
<evidence type="ECO:0000313" key="4">
    <source>
        <dbReference type="Proteomes" id="UP000431092"/>
    </source>
</evidence>
<sequence length="225" mass="24488">MPTAPPPSPTAPDAAGTTQLPALPDLPVRPRTTQRLVLRPWRDLDAEEFARLNADPEVMACFPAPLDRAASDELLGRARGHVDEHGWGLWALEERSTGAFVGFTGLVRPRFEAAFTPCVEIGWRLARSAWGRGYATEAALAALDVGFRELGLRQVVSFTASVNLPSRAVMQRIGMMHDLADDFDHPLIDPASELCHHVLYRIDRADDHSSGPDDQVVPVGAGPVD</sequence>
<dbReference type="GO" id="GO:0016747">
    <property type="term" value="F:acyltransferase activity, transferring groups other than amino-acyl groups"/>
    <property type="evidence" value="ECO:0007669"/>
    <property type="project" value="InterPro"/>
</dbReference>
<evidence type="ECO:0000259" key="2">
    <source>
        <dbReference type="PROSITE" id="PS51186"/>
    </source>
</evidence>
<reference evidence="3 4" key="1">
    <citation type="submission" date="2019-11" db="EMBL/GenBank/DDBJ databases">
        <title>Whole genome sequencing identifies a novel species of the genus Arsenicicoccus isolated from human blood.</title>
        <authorList>
            <person name="Jeong J.H."/>
            <person name="Kweon O.J."/>
            <person name="Kim H.R."/>
            <person name="Kim T.-H."/>
            <person name="Ha S.-M."/>
            <person name="Lee M.-K."/>
        </authorList>
    </citation>
    <scope>NUCLEOTIDE SEQUENCE [LARGE SCALE GENOMIC DNA]</scope>
    <source>
        <strain evidence="3 4">MKL-02</strain>
    </source>
</reference>
<dbReference type="AlphaFoldDB" id="A0A6I3IC05"/>
<evidence type="ECO:0000256" key="1">
    <source>
        <dbReference type="SAM" id="MobiDB-lite"/>
    </source>
</evidence>
<dbReference type="InterPro" id="IPR016181">
    <property type="entry name" value="Acyl_CoA_acyltransferase"/>
</dbReference>
<feature type="compositionally biased region" description="Pro residues" evidence="1">
    <location>
        <begin position="1"/>
        <end position="10"/>
    </location>
</feature>
<protein>
    <submittedName>
        <fullName evidence="3">GNAT family N-acetyltransferase</fullName>
    </submittedName>
</protein>
<dbReference type="Gene3D" id="3.40.630.30">
    <property type="match status" value="1"/>
</dbReference>
<feature type="region of interest" description="Disordered" evidence="1">
    <location>
        <begin position="1"/>
        <end position="27"/>
    </location>
</feature>
<dbReference type="EMBL" id="WLVL01000018">
    <property type="protein sequence ID" value="MTB71207.1"/>
    <property type="molecule type" value="Genomic_DNA"/>
</dbReference>
<keyword evidence="3" id="KW-0808">Transferase</keyword>
<dbReference type="RefSeq" id="WP_154592558.1">
    <property type="nucleotide sequence ID" value="NZ_WLVL01000018.1"/>
</dbReference>
<dbReference type="PANTHER" id="PTHR43792">
    <property type="entry name" value="GNAT FAMILY, PUTATIVE (AFU_ORTHOLOGUE AFUA_3G00765)-RELATED-RELATED"/>
    <property type="match status" value="1"/>
</dbReference>